<evidence type="ECO:0000313" key="8">
    <source>
        <dbReference type="Proteomes" id="UP000076842"/>
    </source>
</evidence>
<evidence type="ECO:0000256" key="1">
    <source>
        <dbReference type="ARBA" id="ARBA00004380"/>
    </source>
</evidence>
<dbReference type="GO" id="GO:0032585">
    <property type="term" value="C:multivesicular body membrane"/>
    <property type="evidence" value="ECO:0007669"/>
    <property type="project" value="UniProtKB-SubCell"/>
</dbReference>
<evidence type="ECO:0000256" key="2">
    <source>
        <dbReference type="ARBA" id="ARBA00018132"/>
    </source>
</evidence>
<evidence type="ECO:0000259" key="4">
    <source>
        <dbReference type="Pfam" id="PF19036"/>
    </source>
</evidence>
<comment type="subcellular location">
    <subcellularLocation>
        <location evidence="3">Endosome</location>
        <location evidence="3">Multivesicular body membrane</location>
        <topology evidence="3">Peripheral membrane protein</topology>
    </subcellularLocation>
    <subcellularLocation>
        <location evidence="1 3">Prevacuolar compartment membrane</location>
        <topology evidence="1 3">Peripheral membrane protein</topology>
    </subcellularLocation>
    <subcellularLocation>
        <location evidence="3">Vacuole membrane</location>
        <topology evidence="3">Peripheral membrane protein</topology>
    </subcellularLocation>
</comment>
<comment type="function">
    <text evidence="3">Required for multiple vacuole delivery pathways including the cytoplasm to vacuole transport (Cvt), autophagy, pexophagy and endocytosis.</text>
</comment>
<reference evidence="7 8" key="1">
    <citation type="journal article" date="2016" name="Mol. Biol. Evol.">
        <title>Comparative Genomics of Early-Diverging Mushroom-Forming Fungi Provides Insights into the Origins of Lignocellulose Decay Capabilities.</title>
        <authorList>
            <person name="Nagy L.G."/>
            <person name="Riley R."/>
            <person name="Tritt A."/>
            <person name="Adam C."/>
            <person name="Daum C."/>
            <person name="Floudas D."/>
            <person name="Sun H."/>
            <person name="Yadav J.S."/>
            <person name="Pangilinan J."/>
            <person name="Larsson K.H."/>
            <person name="Matsuura K."/>
            <person name="Barry K."/>
            <person name="Labutti K."/>
            <person name="Kuo R."/>
            <person name="Ohm R.A."/>
            <person name="Bhattacharya S.S."/>
            <person name="Shirouzu T."/>
            <person name="Yoshinaga Y."/>
            <person name="Martin F.M."/>
            <person name="Grigoriev I.V."/>
            <person name="Hibbett D.S."/>
        </authorList>
    </citation>
    <scope>NUCLEOTIDE SEQUENCE [LARGE SCALE GENOMIC DNA]</scope>
    <source>
        <strain evidence="7 8">HHB12733</strain>
    </source>
</reference>
<keyword evidence="3" id="KW-0072">Autophagy</keyword>
<keyword evidence="3" id="KW-0813">Transport</keyword>
<dbReference type="EMBL" id="KV424145">
    <property type="protein sequence ID" value="KZT50777.1"/>
    <property type="molecule type" value="Genomic_DNA"/>
</dbReference>
<dbReference type="GO" id="GO:0035658">
    <property type="term" value="C:Mon1-Ccz1 complex"/>
    <property type="evidence" value="ECO:0007669"/>
    <property type="project" value="TreeGrafter"/>
</dbReference>
<keyword evidence="3" id="KW-0653">Protein transport</keyword>
<feature type="domain" description="FUZ/MON1/HPS1 second Longin" evidence="5">
    <location>
        <begin position="136"/>
        <end position="229"/>
    </location>
</feature>
<keyword evidence="3" id="KW-0967">Endosome</keyword>
<feature type="domain" description="FUZ/MON1/HPS1 first Longin" evidence="4">
    <location>
        <begin position="1"/>
        <end position="97"/>
    </location>
</feature>
<dbReference type="InterPro" id="IPR004353">
    <property type="entry name" value="Mon1"/>
</dbReference>
<protein>
    <recommendedName>
        <fullName evidence="2 3">Vacuolar fusion protein MON1</fullName>
    </recommendedName>
</protein>
<dbReference type="AlphaFoldDB" id="A0A165CH13"/>
<sequence>MGIMQALISVFAEDGDKVRSITAGATRITFLLRSPLYYVCVSSWGEPASITRTHLEYLHLQILSALTLPQLTKLFERRGNFDLGRLLTGAEPLMRSLLRTAQTSMETTLSAMQCLRMDVGKRRRVGDALLPPPKLSLVYALLLAAGRVLTLVRPRKHSINPSDLHLLLNTLASPQLLTPDAESWLPICLPRFNADGFLYTYVGALSEGVGLVGLCVEREGWEAMREWRGAVQKRLEEEALLPMIEKAALTHPYSVVELGIHGLRHFVYKSRINVQFTQPEFDSPYDTDIERRRLITLYQQVHDALHARSGQKEALTLQYIRTPREAIMGWITKPFEVYLALSPHLPKPACVSAANMVVNWAKKEDGRLFLKDAPVF</sequence>
<dbReference type="Proteomes" id="UP000076842">
    <property type="component" value="Unassembled WGS sequence"/>
</dbReference>
<dbReference type="Pfam" id="PF19036">
    <property type="entry name" value="Fuz_longin_1"/>
    <property type="match status" value="1"/>
</dbReference>
<dbReference type="Pfam" id="PF19038">
    <property type="entry name" value="Fuz_longin_3"/>
    <property type="match status" value="1"/>
</dbReference>
<evidence type="ECO:0000256" key="3">
    <source>
        <dbReference type="RuleBase" id="RU367048"/>
    </source>
</evidence>
<dbReference type="GO" id="GO:0006623">
    <property type="term" value="P:protein targeting to vacuole"/>
    <property type="evidence" value="ECO:0007669"/>
    <property type="project" value="UniProtKB-UniRule"/>
</dbReference>
<dbReference type="STRING" id="1353952.A0A165CH13"/>
<evidence type="ECO:0000259" key="6">
    <source>
        <dbReference type="Pfam" id="PF19038"/>
    </source>
</evidence>
<dbReference type="PANTHER" id="PTHR13027">
    <property type="entry name" value="SAND PROTEIN-RELATED"/>
    <property type="match status" value="1"/>
</dbReference>
<dbReference type="GO" id="GO:0006914">
    <property type="term" value="P:autophagy"/>
    <property type="evidence" value="ECO:0007669"/>
    <property type="project" value="UniProtKB-UniRule"/>
</dbReference>
<dbReference type="Pfam" id="PF19037">
    <property type="entry name" value="Fuz_longin_2"/>
    <property type="match status" value="1"/>
</dbReference>
<keyword evidence="8" id="KW-1185">Reference proteome</keyword>
<feature type="domain" description="FUZ/MON1/HPS1 third Longin" evidence="6">
    <location>
        <begin position="262"/>
        <end position="364"/>
    </location>
</feature>
<keyword evidence="3" id="KW-0926">Vacuole</keyword>
<dbReference type="InParanoid" id="A0A165CH13"/>
<organism evidence="7 8">
    <name type="scientific">Calocera cornea HHB12733</name>
    <dbReference type="NCBI Taxonomy" id="1353952"/>
    <lineage>
        <taxon>Eukaryota</taxon>
        <taxon>Fungi</taxon>
        <taxon>Dikarya</taxon>
        <taxon>Basidiomycota</taxon>
        <taxon>Agaricomycotina</taxon>
        <taxon>Dacrymycetes</taxon>
        <taxon>Dacrymycetales</taxon>
        <taxon>Dacrymycetaceae</taxon>
        <taxon>Calocera</taxon>
    </lineage>
</organism>
<dbReference type="InterPro" id="IPR043972">
    <property type="entry name" value="FUZ/MON1/HPS1_longin_1"/>
</dbReference>
<comment type="similarity">
    <text evidence="3">Belongs to the MON1/SAND family.</text>
</comment>
<accession>A0A165CH13</accession>
<dbReference type="GO" id="GO:0000329">
    <property type="term" value="C:fungal-type vacuole membrane"/>
    <property type="evidence" value="ECO:0007669"/>
    <property type="project" value="TreeGrafter"/>
</dbReference>
<dbReference type="InterPro" id="IPR043971">
    <property type="entry name" value="FUZ/MON1/HPS1_longin_2"/>
</dbReference>
<dbReference type="PRINTS" id="PR01546">
    <property type="entry name" value="YEAST73DUF"/>
</dbReference>
<name>A0A165CH13_9BASI</name>
<dbReference type="InterPro" id="IPR043970">
    <property type="entry name" value="FUZ/MON1/HPS1_longin_3"/>
</dbReference>
<dbReference type="OrthoDB" id="272411at2759"/>
<gene>
    <name evidence="7" type="ORF">CALCODRAFT_444115</name>
</gene>
<dbReference type="FunCoup" id="A0A165CH13">
    <property type="interactions" value="239"/>
</dbReference>
<dbReference type="PANTHER" id="PTHR13027:SF7">
    <property type="entry name" value="VACUOLAR FUSION PROTEIN MON1 HOMOLOG"/>
    <property type="match status" value="1"/>
</dbReference>
<keyword evidence="3" id="KW-0472">Membrane</keyword>
<proteinExistence type="inferred from homology"/>
<evidence type="ECO:0000259" key="5">
    <source>
        <dbReference type="Pfam" id="PF19037"/>
    </source>
</evidence>
<dbReference type="GO" id="GO:0016192">
    <property type="term" value="P:vesicle-mediated transport"/>
    <property type="evidence" value="ECO:0007669"/>
    <property type="project" value="InterPro"/>
</dbReference>
<evidence type="ECO:0000313" key="7">
    <source>
        <dbReference type="EMBL" id="KZT50777.1"/>
    </source>
</evidence>